<dbReference type="SUPFAM" id="SSF51735">
    <property type="entry name" value="NAD(P)-binding Rossmann-fold domains"/>
    <property type="match status" value="1"/>
</dbReference>
<dbReference type="AlphaFoldDB" id="A0A3D8I1J3"/>
<dbReference type="Proteomes" id="UP000256599">
    <property type="component" value="Unassembled WGS sequence"/>
</dbReference>
<dbReference type="RefSeq" id="WP_104700533.1">
    <property type="nucleotide sequence ID" value="NZ_FZPP01000038.1"/>
</dbReference>
<evidence type="ECO:0000313" key="3">
    <source>
        <dbReference type="Proteomes" id="UP000256599"/>
    </source>
</evidence>
<reference evidence="2 3" key="1">
    <citation type="submission" date="2018-04" db="EMBL/GenBank/DDBJ databases">
        <title>Novel Campyloabacter and Helicobacter Species and Strains.</title>
        <authorList>
            <person name="Mannion A.J."/>
            <person name="Shen Z."/>
            <person name="Fox J.G."/>
        </authorList>
    </citation>
    <scope>NUCLEOTIDE SEQUENCE [LARGE SCALE GENOMIC DNA]</scope>
    <source>
        <strain evidence="2 3">MIT 98-6070</strain>
    </source>
</reference>
<dbReference type="Pfam" id="PF13460">
    <property type="entry name" value="NAD_binding_10"/>
    <property type="match status" value="1"/>
</dbReference>
<name>A0A3D8I1J3_9HELI</name>
<dbReference type="GO" id="GO:0016646">
    <property type="term" value="F:oxidoreductase activity, acting on the CH-NH group of donors, NAD or NADP as acceptor"/>
    <property type="evidence" value="ECO:0007669"/>
    <property type="project" value="TreeGrafter"/>
</dbReference>
<dbReference type="InterPro" id="IPR036291">
    <property type="entry name" value="NAD(P)-bd_dom_sf"/>
</dbReference>
<dbReference type="PANTHER" id="PTHR43355">
    <property type="entry name" value="FLAVIN REDUCTASE (NADPH)"/>
    <property type="match status" value="1"/>
</dbReference>
<evidence type="ECO:0000259" key="1">
    <source>
        <dbReference type="Pfam" id="PF13460"/>
    </source>
</evidence>
<dbReference type="OrthoDB" id="7352421at2"/>
<dbReference type="EMBL" id="NXLR01000022">
    <property type="protein sequence ID" value="RDU58992.1"/>
    <property type="molecule type" value="Genomic_DNA"/>
</dbReference>
<evidence type="ECO:0000313" key="2">
    <source>
        <dbReference type="EMBL" id="RDU58992.1"/>
    </source>
</evidence>
<dbReference type="InterPro" id="IPR051606">
    <property type="entry name" value="Polyketide_Oxido-like"/>
</dbReference>
<comment type="caution">
    <text evidence="2">The sequence shown here is derived from an EMBL/GenBank/DDBJ whole genome shotgun (WGS) entry which is preliminary data.</text>
</comment>
<protein>
    <submittedName>
        <fullName evidence="2">NADH-flavin reductase</fullName>
    </submittedName>
</protein>
<dbReference type="InterPro" id="IPR016040">
    <property type="entry name" value="NAD(P)-bd_dom"/>
</dbReference>
<gene>
    <name evidence="2" type="ORF">CQA63_08500</name>
</gene>
<proteinExistence type="predicted"/>
<organism evidence="2 3">
    <name type="scientific">Helicobacter marmotae</name>
    <dbReference type="NCBI Taxonomy" id="152490"/>
    <lineage>
        <taxon>Bacteria</taxon>
        <taxon>Pseudomonadati</taxon>
        <taxon>Campylobacterota</taxon>
        <taxon>Epsilonproteobacteria</taxon>
        <taxon>Campylobacterales</taxon>
        <taxon>Helicobacteraceae</taxon>
        <taxon>Helicobacter</taxon>
    </lineage>
</organism>
<accession>A0A3D8I1J3</accession>
<sequence length="210" mass="23059">MKKVAILAAGGKAGQFIVKEALERHLEVSAFVRPTSKASFEPSVKVIKKDIFDIQAKDLQGFDIIISAFGEWVKLELHLKAIQHLSKILQNNSAKFLIVGGAGSLYMDSSHKLTLSQTPDFPKEYKPLADAQGEVLNFLRTQNAINWVFVSPPAVFVPDEPKGAYKIIGEEFQVNDKGESKASYASYASAMIDIALDSQYKSQRVGVIGL</sequence>
<dbReference type="Gene3D" id="3.40.50.720">
    <property type="entry name" value="NAD(P)-binding Rossmann-like Domain"/>
    <property type="match status" value="1"/>
</dbReference>
<keyword evidence="3" id="KW-1185">Reference proteome</keyword>
<dbReference type="CDD" id="cd05244">
    <property type="entry name" value="BVR-B_like_SDR_a"/>
    <property type="match status" value="1"/>
</dbReference>
<feature type="domain" description="NAD(P)-binding" evidence="1">
    <location>
        <begin position="9"/>
        <end position="192"/>
    </location>
</feature>
<dbReference type="PANTHER" id="PTHR43355:SF2">
    <property type="entry name" value="FLAVIN REDUCTASE (NADPH)"/>
    <property type="match status" value="1"/>
</dbReference>